<reference evidence="2 3" key="1">
    <citation type="journal article" date="2018" name="Sci. Rep.">
        <title>Characterisation of pathogen-specific regions and novel effector candidates in Fusarium oxysporum f. sp. cepae.</title>
        <authorList>
            <person name="Armitage A.D."/>
            <person name="Taylor A."/>
            <person name="Sobczyk M.K."/>
            <person name="Baxter L."/>
            <person name="Greenfield B.P."/>
            <person name="Bates H.J."/>
            <person name="Wilson F."/>
            <person name="Jackson A.C."/>
            <person name="Ott S."/>
            <person name="Harrison R.J."/>
            <person name="Clarkson J.P."/>
        </authorList>
    </citation>
    <scope>NUCLEOTIDE SEQUENCE [LARGE SCALE GENOMIC DNA]</scope>
    <source>
        <strain evidence="2 3">Fo_A13</strain>
    </source>
</reference>
<gene>
    <name evidence="2" type="ORF">BFJ69_g16603</name>
</gene>
<dbReference type="VEuPathDB" id="FungiDB:FOXG_10796"/>
<evidence type="ECO:0000256" key="1">
    <source>
        <dbReference type="SAM" id="Coils"/>
    </source>
</evidence>
<dbReference type="AlphaFoldDB" id="A0A420MAQ0"/>
<dbReference type="VEuPathDB" id="FungiDB:FOC1_g10001976"/>
<keyword evidence="1" id="KW-0175">Coiled coil</keyword>
<accession>A0A420MAQ0</accession>
<name>A0A420MAQ0_FUSOX</name>
<evidence type="ECO:0000313" key="2">
    <source>
        <dbReference type="EMBL" id="RKK64698.1"/>
    </source>
</evidence>
<dbReference type="Proteomes" id="UP000285084">
    <property type="component" value="Unassembled WGS sequence"/>
</dbReference>
<dbReference type="EMBL" id="MRCX01000494">
    <property type="protein sequence ID" value="RKK64698.1"/>
    <property type="molecule type" value="Genomic_DNA"/>
</dbReference>
<proteinExistence type="predicted"/>
<evidence type="ECO:0000313" key="3">
    <source>
        <dbReference type="Proteomes" id="UP000285084"/>
    </source>
</evidence>
<sequence>MASSQTPGLYPGDYDWNQPLISAAAVNQPAVEVWGEELEGDLLELFLRIPPGSPRHYYQARAIEAICPANTLGELGQGVINTFPKPIAWLDDRSRTGQRREAGGWLAQAALYEALKAKDDGRSFSLEFHIPYYVWTKAKYVPRDKRVRPDKSPLRKKSALRKSILLSFLTKPRATAEEVDILDCLHEAQWSCVVVGYNNTVWNGYGLTDTYFYDADSPFDRTTFRYFQDDDLPRDPISGLEANLPVQNPREYFLTALRARVKDIKEEWEHIISRLGQEMEYFIKDIDVFLGDDISSLGAADDRSKALQELELSTKQVSRLLTNFTQRISNLNKAWESFKTRDLHYFHELNENGRRPGLTLHAIDETFTELQTLQVELENLRNKHGDFNKSLELYLQVENRRAIVLQQYNINLVNGYKREVYYKESTDLSPDPNHLAPCSNSGHDAVRRFAVEVWFPAVGSHYSSVMDVDGSCAADLDMVPSMYGAESKASARSAPCRRRDAW</sequence>
<comment type="caution">
    <text evidence="2">The sequence shown here is derived from an EMBL/GenBank/DDBJ whole genome shotgun (WGS) entry which is preliminary data.</text>
</comment>
<feature type="coiled-coil region" evidence="1">
    <location>
        <begin position="363"/>
        <end position="390"/>
    </location>
</feature>
<dbReference type="VEuPathDB" id="FungiDB:FOMG_07601"/>
<organism evidence="2 3">
    <name type="scientific">Fusarium oxysporum</name>
    <name type="common">Fusarium vascular wilt</name>
    <dbReference type="NCBI Taxonomy" id="5507"/>
    <lineage>
        <taxon>Eukaryota</taxon>
        <taxon>Fungi</taxon>
        <taxon>Dikarya</taxon>
        <taxon>Ascomycota</taxon>
        <taxon>Pezizomycotina</taxon>
        <taxon>Sordariomycetes</taxon>
        <taxon>Hypocreomycetidae</taxon>
        <taxon>Hypocreales</taxon>
        <taxon>Nectriaceae</taxon>
        <taxon>Fusarium</taxon>
        <taxon>Fusarium oxysporum species complex</taxon>
    </lineage>
</organism>
<protein>
    <submittedName>
        <fullName evidence="2">Uncharacterized protein</fullName>
    </submittedName>
</protein>